<dbReference type="EMBL" id="MDDS01000035">
    <property type="protein sequence ID" value="ODP37308.1"/>
    <property type="molecule type" value="Genomic_DNA"/>
</dbReference>
<comment type="caution">
    <text evidence="1">The sequence shown here is derived from an EMBL/GenBank/DDBJ whole genome shotgun (WGS) entry which is preliminary data.</text>
</comment>
<evidence type="ECO:0000313" key="2">
    <source>
        <dbReference type="Proteomes" id="UP000094487"/>
    </source>
</evidence>
<proteinExistence type="predicted"/>
<dbReference type="OrthoDB" id="7507752at2"/>
<keyword evidence="2" id="KW-1185">Reference proteome</keyword>
<accession>A0A1E3LU81</accession>
<dbReference type="AlphaFoldDB" id="A0A1E3LU81"/>
<reference evidence="1 2" key="1">
    <citation type="submission" date="2016-08" db="EMBL/GenBank/DDBJ databases">
        <title>Draft genome of the agarase producing Sphingomonas sp. MCT13.</title>
        <authorList>
            <person name="D'Andrea M.M."/>
            <person name="Rossolini G.M."/>
            <person name="Thaller M.C."/>
        </authorList>
    </citation>
    <scope>NUCLEOTIDE SEQUENCE [LARGE SCALE GENOMIC DNA]</scope>
    <source>
        <strain evidence="1 2">MCT13</strain>
    </source>
</reference>
<sequence>MRASQLQDLIVTMLVRRAGGTQRQWRAVVGPVKLHDIATHAHCNWSLAPSGRADQVAEVERLLDTVRLDHPIVTPG</sequence>
<gene>
    <name evidence="1" type="ORF">BFL28_03345</name>
</gene>
<evidence type="ECO:0000313" key="1">
    <source>
        <dbReference type="EMBL" id="ODP37308.1"/>
    </source>
</evidence>
<name>A0A1E3LU81_9SPHN</name>
<dbReference type="Proteomes" id="UP000094487">
    <property type="component" value="Unassembled WGS sequence"/>
</dbReference>
<dbReference type="STRING" id="1888892.BFL28_03345"/>
<protein>
    <submittedName>
        <fullName evidence="1">Uncharacterized protein</fullName>
    </submittedName>
</protein>
<organism evidence="1 2">
    <name type="scientific">Sphingomonas turrisvirgatae</name>
    <dbReference type="NCBI Taxonomy" id="1888892"/>
    <lineage>
        <taxon>Bacteria</taxon>
        <taxon>Pseudomonadati</taxon>
        <taxon>Pseudomonadota</taxon>
        <taxon>Alphaproteobacteria</taxon>
        <taxon>Sphingomonadales</taxon>
        <taxon>Sphingomonadaceae</taxon>
        <taxon>Sphingomonas</taxon>
    </lineage>
</organism>